<feature type="region of interest" description="Disordered" evidence="1">
    <location>
        <begin position="1"/>
        <end position="21"/>
    </location>
</feature>
<evidence type="ECO:0000313" key="2">
    <source>
        <dbReference type="EMBL" id="KAJ1206762.1"/>
    </source>
</evidence>
<sequence>MEGSVHEDPGAPSDPPSDGTAAIMDELKARLQATDSRFDSLTRRLDRMNKRTDRYTTRLDGPEHRISEAEDGHTNKQENLERVEVSRKW</sequence>
<dbReference type="SUPFAM" id="SSF57997">
    <property type="entry name" value="Tropomyosin"/>
    <property type="match status" value="1"/>
</dbReference>
<feature type="region of interest" description="Disordered" evidence="1">
    <location>
        <begin position="49"/>
        <end position="89"/>
    </location>
</feature>
<evidence type="ECO:0008006" key="4">
    <source>
        <dbReference type="Google" id="ProtNLM"/>
    </source>
</evidence>
<reference evidence="2" key="1">
    <citation type="journal article" date="2022" name="bioRxiv">
        <title>Sequencing and chromosome-scale assembly of the giantPleurodeles waltlgenome.</title>
        <authorList>
            <person name="Brown T."/>
            <person name="Elewa A."/>
            <person name="Iarovenko S."/>
            <person name="Subramanian E."/>
            <person name="Araus A.J."/>
            <person name="Petzold A."/>
            <person name="Susuki M."/>
            <person name="Suzuki K.-i.T."/>
            <person name="Hayashi T."/>
            <person name="Toyoda A."/>
            <person name="Oliveira C."/>
            <person name="Osipova E."/>
            <person name="Leigh N.D."/>
            <person name="Simon A."/>
            <person name="Yun M.H."/>
        </authorList>
    </citation>
    <scope>NUCLEOTIDE SEQUENCE</scope>
    <source>
        <strain evidence="2">20211129_DDA</strain>
        <tissue evidence="2">Liver</tissue>
    </source>
</reference>
<proteinExistence type="predicted"/>
<keyword evidence="3" id="KW-1185">Reference proteome</keyword>
<dbReference type="Proteomes" id="UP001066276">
    <property type="component" value="Chromosome 1_2"/>
</dbReference>
<accession>A0AAV7W2K5</accession>
<gene>
    <name evidence="2" type="ORF">NDU88_002162</name>
</gene>
<evidence type="ECO:0000313" key="3">
    <source>
        <dbReference type="Proteomes" id="UP001066276"/>
    </source>
</evidence>
<comment type="caution">
    <text evidence="2">The sequence shown here is derived from an EMBL/GenBank/DDBJ whole genome shotgun (WGS) entry which is preliminary data.</text>
</comment>
<name>A0AAV7W2K5_PLEWA</name>
<dbReference type="Gene3D" id="1.20.5.340">
    <property type="match status" value="1"/>
</dbReference>
<dbReference type="EMBL" id="JANPWB010000002">
    <property type="protein sequence ID" value="KAJ1206762.1"/>
    <property type="molecule type" value="Genomic_DNA"/>
</dbReference>
<protein>
    <recommendedName>
        <fullName evidence="4">t-SNARE coiled-coil homology domain-containing protein</fullName>
    </recommendedName>
</protein>
<dbReference type="AlphaFoldDB" id="A0AAV7W2K5"/>
<organism evidence="2 3">
    <name type="scientific">Pleurodeles waltl</name>
    <name type="common">Iberian ribbed newt</name>
    <dbReference type="NCBI Taxonomy" id="8319"/>
    <lineage>
        <taxon>Eukaryota</taxon>
        <taxon>Metazoa</taxon>
        <taxon>Chordata</taxon>
        <taxon>Craniata</taxon>
        <taxon>Vertebrata</taxon>
        <taxon>Euteleostomi</taxon>
        <taxon>Amphibia</taxon>
        <taxon>Batrachia</taxon>
        <taxon>Caudata</taxon>
        <taxon>Salamandroidea</taxon>
        <taxon>Salamandridae</taxon>
        <taxon>Pleurodelinae</taxon>
        <taxon>Pleurodeles</taxon>
    </lineage>
</organism>
<evidence type="ECO:0000256" key="1">
    <source>
        <dbReference type="SAM" id="MobiDB-lite"/>
    </source>
</evidence>